<dbReference type="InterPro" id="IPR041690">
    <property type="entry name" value="Cadherin_5"/>
</dbReference>
<gene>
    <name evidence="3" type="ORF">SAMN05421760_102373</name>
</gene>
<dbReference type="AlphaFoldDB" id="A0A1N7KEN3"/>
<dbReference type="NCBIfam" id="TIGR03661">
    <property type="entry name" value="T1SS_VCA0849"/>
    <property type="match status" value="1"/>
</dbReference>
<feature type="domain" description="Cadherin-like" evidence="2">
    <location>
        <begin position="282"/>
        <end position="376"/>
    </location>
</feature>
<evidence type="ECO:0000259" key="2">
    <source>
        <dbReference type="Pfam" id="PF17892"/>
    </source>
</evidence>
<dbReference type="OrthoDB" id="220114at2"/>
<reference evidence="4" key="1">
    <citation type="submission" date="2017-01" db="EMBL/GenBank/DDBJ databases">
        <authorList>
            <person name="Varghese N."/>
            <person name="Submissions S."/>
        </authorList>
    </citation>
    <scope>NUCLEOTIDE SEQUENCE [LARGE SCALE GENOMIC DNA]</scope>
    <source>
        <strain evidence="4">DSM 22306</strain>
    </source>
</reference>
<feature type="domain" description="PA14" evidence="1">
    <location>
        <begin position="595"/>
        <end position="644"/>
    </location>
</feature>
<dbReference type="RefSeq" id="WP_076495956.1">
    <property type="nucleotide sequence ID" value="NZ_FTOE01000002.1"/>
</dbReference>
<evidence type="ECO:0000259" key="1">
    <source>
        <dbReference type="Pfam" id="PF07691"/>
    </source>
</evidence>
<feature type="domain" description="Cadherin-like" evidence="2">
    <location>
        <begin position="388"/>
        <end position="475"/>
    </location>
</feature>
<dbReference type="Gene3D" id="2.150.10.10">
    <property type="entry name" value="Serralysin-like metalloprotease, C-terminal"/>
    <property type="match status" value="1"/>
</dbReference>
<evidence type="ECO:0000313" key="4">
    <source>
        <dbReference type="Proteomes" id="UP000185999"/>
    </source>
</evidence>
<dbReference type="Pfam" id="PF17892">
    <property type="entry name" value="Cadherin_5"/>
    <property type="match status" value="3"/>
</dbReference>
<dbReference type="Pfam" id="PF07691">
    <property type="entry name" value="PA14"/>
    <property type="match status" value="1"/>
</dbReference>
<dbReference type="SUPFAM" id="SSF56988">
    <property type="entry name" value="Anthrax protective antigen"/>
    <property type="match status" value="1"/>
</dbReference>
<dbReference type="InterPro" id="IPR011049">
    <property type="entry name" value="Serralysin-like_metalloprot_C"/>
</dbReference>
<protein>
    <submittedName>
        <fullName evidence="3">Type I secretion C-terminal target domain (VC_A0849 subclass)</fullName>
    </submittedName>
</protein>
<dbReference type="EMBL" id="FTOE01000002">
    <property type="protein sequence ID" value="SIS59934.1"/>
    <property type="molecule type" value="Genomic_DNA"/>
</dbReference>
<feature type="domain" description="Cadherin-like" evidence="2">
    <location>
        <begin position="176"/>
        <end position="265"/>
    </location>
</feature>
<accession>A0A1N7KEN3</accession>
<dbReference type="InterPro" id="IPR047777">
    <property type="entry name" value="LapA-like_RM"/>
</dbReference>
<dbReference type="Pfam" id="PF17963">
    <property type="entry name" value="Big_9"/>
    <property type="match status" value="1"/>
</dbReference>
<dbReference type="InterPro" id="IPR019960">
    <property type="entry name" value="T1SS_VCA0849"/>
</dbReference>
<evidence type="ECO:0000313" key="3">
    <source>
        <dbReference type="EMBL" id="SIS59934.1"/>
    </source>
</evidence>
<keyword evidence="4" id="KW-1185">Reference proteome</keyword>
<dbReference type="Gene3D" id="2.60.40.2810">
    <property type="match status" value="1"/>
</dbReference>
<proteinExistence type="predicted"/>
<dbReference type="NCBIfam" id="NF033682">
    <property type="entry name" value="retention_LapA"/>
    <property type="match status" value="1"/>
</dbReference>
<organism evidence="3 4">
    <name type="scientific">Neptunomonas antarctica</name>
    <dbReference type="NCBI Taxonomy" id="619304"/>
    <lineage>
        <taxon>Bacteria</taxon>
        <taxon>Pseudomonadati</taxon>
        <taxon>Pseudomonadota</taxon>
        <taxon>Gammaproteobacteria</taxon>
        <taxon>Oceanospirillales</taxon>
        <taxon>Oceanospirillaceae</taxon>
        <taxon>Neptunomonas</taxon>
    </lineage>
</organism>
<sequence>MATVVGTVNFILGQAYAIKADGTQRLLMLGDEVYADEVIRTAPDAKIEITMADGQSVALEGGQSWLVSADTYTAAADYPIDEAVINDDVASVEAIQQAILAGVDPTQAAEAPAAGNVAGAAAGENEGSSFVLVERTAAEGNAEAGFDTIGLTATQTAFTVDPEALVINAQEPPVVVNNAPTTDPVTLAAIAEDSGARIITAAELLGNAADIENDTLTVSNVAISAGNGTLVDNGNNTWSYTPLLNDDADVSFSYTITDDGTTNGTADPQSVAGTATLDITPVNDAPTTSAVTLDAIAEDSGARIITAAELLGNAADIENDTLTVSNVAISAGNGTLVDNGNNTWSYTPLLNDDADVSFSYTITDDGTTNGAAAPLSVAGTATLDITPVNDAPTTSAVTLAAIAEDSGARIITAAELLGNAADIENDTLTVSNVAISAGNGTLVDNGNNTWSYTPLLNDDADVSFSYTITDDGTTNGAADPLSVAGTATLDITPVSDVPPVAADDIVSVSSGGLKAEYYGYVEGENGQRNLTNIDQVMDYVAAKNAEITFTSTQINYAGVGRNYNLADSVDIGGGVPSNLDTFLKQDAASIVGTSTVEATDAIIHMEGYLSIDQPGGHYTFEVDHDDGFVIFVDGKNIFDYNGITPLIHSTLTQDFDPGLHKVEIYYWDQGGAYVFDLQLNDADGNNIWIADNLGSVSPAELITDENTPIILDLVSNDSDSDSALDPSSITIKVGPANGDVDIDSNGIVTYTPDTDFFGLETFTYTIKDTTGNESNEATVTLYVAPVTDAPMNVESGTSGNDILSGGTGNDIFAWNTGDEGTSASPAEDTVTDFSVYQAAGDERDVLDLSDLLQGETEATLEQYLHFEESGGNTVVYVKSDGGVSGGEAIDATGSNADQVITLNNVTELNVGVQSDADIIEQLLNNNQLIVDSL</sequence>
<dbReference type="Proteomes" id="UP000185999">
    <property type="component" value="Unassembled WGS sequence"/>
</dbReference>
<dbReference type="InterPro" id="IPR011658">
    <property type="entry name" value="PA14_dom"/>
</dbReference>
<name>A0A1N7KEN3_9GAMM</name>
<dbReference type="NCBIfam" id="NF012211">
    <property type="entry name" value="tand_rpt_95"/>
    <property type="match status" value="4"/>
</dbReference>
<dbReference type="STRING" id="619304.SAMN05421760_102373"/>